<dbReference type="PANTHER" id="PTHR13318">
    <property type="entry name" value="PARTNER OF PAIRED, ISOFORM B-RELATED"/>
    <property type="match status" value="1"/>
</dbReference>
<gene>
    <name evidence="1" type="primary">FBXL4_1</name>
    <name evidence="1" type="ORF">ILYODFUR_001481</name>
</gene>
<dbReference type="InterPro" id="IPR006553">
    <property type="entry name" value="Leu-rich_rpt_Cys-con_subtyp"/>
</dbReference>
<sequence>MLATRCRSLCSVDLWRCRNLTDRGLAELVAGCRMLEELDLGWCPTLQSSTGCFQQLARSVPRLRKLFLTANRTVCDSDIEELANCCPLLQHLDILGTRLVSAVSLKKLLKACPRLVLLDVSFCSQIDTRVVQELSSLFPNVAIKKSFTQ</sequence>
<evidence type="ECO:0000313" key="1">
    <source>
        <dbReference type="EMBL" id="MEQ2254218.1"/>
    </source>
</evidence>
<reference evidence="1 2" key="1">
    <citation type="submission" date="2021-06" db="EMBL/GenBank/DDBJ databases">
        <authorList>
            <person name="Palmer J.M."/>
        </authorList>
    </citation>
    <scope>NUCLEOTIDE SEQUENCE [LARGE SCALE GENOMIC DNA]</scope>
    <source>
        <strain evidence="2">if_2019</strain>
        <tissue evidence="1">Muscle</tissue>
    </source>
</reference>
<protein>
    <submittedName>
        <fullName evidence="1">F-box and leucine-rich repeat protein 4</fullName>
    </submittedName>
</protein>
<accession>A0ABV0VD19</accession>
<keyword evidence="2" id="KW-1185">Reference proteome</keyword>
<dbReference type="PANTHER" id="PTHR13318:SF152">
    <property type="entry name" value="F-BOX_LRR-REPEAT PROTEIN 4"/>
    <property type="match status" value="1"/>
</dbReference>
<comment type="caution">
    <text evidence="1">The sequence shown here is derived from an EMBL/GenBank/DDBJ whole genome shotgun (WGS) entry which is preliminary data.</text>
</comment>
<dbReference type="Gene3D" id="3.80.10.10">
    <property type="entry name" value="Ribonuclease Inhibitor"/>
    <property type="match status" value="1"/>
</dbReference>
<dbReference type="Proteomes" id="UP001482620">
    <property type="component" value="Unassembled WGS sequence"/>
</dbReference>
<evidence type="ECO:0000313" key="2">
    <source>
        <dbReference type="Proteomes" id="UP001482620"/>
    </source>
</evidence>
<organism evidence="1 2">
    <name type="scientific">Ilyodon furcidens</name>
    <name type="common">goldbreast splitfin</name>
    <dbReference type="NCBI Taxonomy" id="33524"/>
    <lineage>
        <taxon>Eukaryota</taxon>
        <taxon>Metazoa</taxon>
        <taxon>Chordata</taxon>
        <taxon>Craniata</taxon>
        <taxon>Vertebrata</taxon>
        <taxon>Euteleostomi</taxon>
        <taxon>Actinopterygii</taxon>
        <taxon>Neopterygii</taxon>
        <taxon>Teleostei</taxon>
        <taxon>Neoteleostei</taxon>
        <taxon>Acanthomorphata</taxon>
        <taxon>Ovalentaria</taxon>
        <taxon>Atherinomorphae</taxon>
        <taxon>Cyprinodontiformes</taxon>
        <taxon>Goodeidae</taxon>
        <taxon>Ilyodon</taxon>
    </lineage>
</organism>
<proteinExistence type="predicted"/>
<dbReference type="SMART" id="SM00367">
    <property type="entry name" value="LRR_CC"/>
    <property type="match status" value="5"/>
</dbReference>
<dbReference type="InterPro" id="IPR032675">
    <property type="entry name" value="LRR_dom_sf"/>
</dbReference>
<dbReference type="SUPFAM" id="SSF52047">
    <property type="entry name" value="RNI-like"/>
    <property type="match status" value="1"/>
</dbReference>
<dbReference type="EMBL" id="JAHRIQ010104333">
    <property type="protein sequence ID" value="MEQ2254218.1"/>
    <property type="molecule type" value="Genomic_DNA"/>
</dbReference>
<name>A0ABV0VD19_9TELE</name>